<evidence type="ECO:0000313" key="1">
    <source>
        <dbReference type="EMBL" id="AQP52371.1"/>
    </source>
</evidence>
<name>A0A1Q2D299_9ACTN</name>
<dbReference type="OrthoDB" id="3731485at2"/>
<evidence type="ECO:0000313" key="2">
    <source>
        <dbReference type="Proteomes" id="UP000188235"/>
    </source>
</evidence>
<dbReference type="AlphaFoldDB" id="A0A1Q2D299"/>
<gene>
    <name evidence="1" type="ORF">BW733_17615</name>
</gene>
<keyword evidence="2" id="KW-1185">Reference proteome</keyword>
<dbReference type="KEGG" id="tfa:BW733_17615"/>
<dbReference type="Proteomes" id="UP000188235">
    <property type="component" value="Chromosome"/>
</dbReference>
<sequence length="69" mass="7505">MRPTTISFDEEGEADATREALEAAGHYVETGRERFLGEDDDEEVVFLILTDADARAARAMVVGDGFVIG</sequence>
<organism evidence="1 2">
    <name type="scientific">Tessaracoccus flavescens</name>
    <dbReference type="NCBI Taxonomy" id="399497"/>
    <lineage>
        <taxon>Bacteria</taxon>
        <taxon>Bacillati</taxon>
        <taxon>Actinomycetota</taxon>
        <taxon>Actinomycetes</taxon>
        <taxon>Propionibacteriales</taxon>
        <taxon>Propionibacteriaceae</taxon>
        <taxon>Tessaracoccus</taxon>
    </lineage>
</organism>
<dbReference type="RefSeq" id="WP_077352561.1">
    <property type="nucleotide sequence ID" value="NZ_CP019607.1"/>
</dbReference>
<protein>
    <submittedName>
        <fullName evidence="1">Uncharacterized protein</fullName>
    </submittedName>
</protein>
<accession>A0A1Q2D299</accession>
<dbReference type="EMBL" id="CP019607">
    <property type="protein sequence ID" value="AQP52371.1"/>
    <property type="molecule type" value="Genomic_DNA"/>
</dbReference>
<proteinExistence type="predicted"/>
<reference evidence="1 2" key="1">
    <citation type="journal article" date="2008" name="Int. J. Syst. Evol. Microbiol.">
        <title>Tessaracoccus flavescens sp. nov., isolated from marine sediment.</title>
        <authorList>
            <person name="Lee D.W."/>
            <person name="Lee S.D."/>
        </authorList>
    </citation>
    <scope>NUCLEOTIDE SEQUENCE [LARGE SCALE GENOMIC DNA]</scope>
    <source>
        <strain evidence="1 2">SST-39T</strain>
    </source>
</reference>